<keyword evidence="2" id="KW-1185">Reference proteome</keyword>
<sequence length="131" mass="14541">MANRVRFHAGWRRRGDAAHGQVDCLSTLANALDSLIQEAGWVASIHAERHQRACDTHPWDRTACDCPHYQAHVQALELAQLCLEGEAIPSFTVADEEFWARPVEGCPCACDGLCGCLHVDELNAHQEESHQ</sequence>
<dbReference type="RefSeq" id="WP_144044188.1">
    <property type="nucleotide sequence ID" value="NZ_CP072931.1"/>
</dbReference>
<name>A0A8B1NQY4_9ACTN</name>
<dbReference type="AlphaFoldDB" id="A0A8B1NQY4"/>
<dbReference type="EMBL" id="CP072931">
    <property type="protein sequence ID" value="QTZ93676.1"/>
    <property type="molecule type" value="Genomic_DNA"/>
</dbReference>
<evidence type="ECO:0000313" key="2">
    <source>
        <dbReference type="Proteomes" id="UP000009036"/>
    </source>
</evidence>
<dbReference type="Proteomes" id="UP000009036">
    <property type="component" value="Chromosome"/>
</dbReference>
<reference evidence="1" key="2">
    <citation type="submission" date="2021-04" db="EMBL/GenBank/DDBJ databases">
        <authorList>
            <person name="Wen M.-L."/>
            <person name="Han X.-L."/>
            <person name="Xiong J."/>
        </authorList>
    </citation>
    <scope>NUCLEOTIDE SEQUENCE</scope>
    <source>
        <strain evidence="1">AGR0001</strain>
    </source>
</reference>
<gene>
    <name evidence="1" type="ORF">SU9_021300</name>
</gene>
<dbReference type="OrthoDB" id="4153201at2"/>
<organism evidence="1 2">
    <name type="scientific">Streptomyces auratus AGR0001</name>
    <dbReference type="NCBI Taxonomy" id="1160718"/>
    <lineage>
        <taxon>Bacteria</taxon>
        <taxon>Bacillati</taxon>
        <taxon>Actinomycetota</taxon>
        <taxon>Actinomycetes</taxon>
        <taxon>Kitasatosporales</taxon>
        <taxon>Streptomycetaceae</taxon>
        <taxon>Streptomyces</taxon>
    </lineage>
</organism>
<accession>A0A8B1NQY4</accession>
<proteinExistence type="predicted"/>
<protein>
    <submittedName>
        <fullName evidence="1">Uncharacterized protein</fullName>
    </submittedName>
</protein>
<evidence type="ECO:0000313" key="1">
    <source>
        <dbReference type="EMBL" id="QTZ93676.1"/>
    </source>
</evidence>
<reference evidence="1" key="1">
    <citation type="journal article" date="2012" name="J. Bacteriol.">
        <title>Genome Sequence of Streptomyces auratus Strain AGR0001, a Phoslactomycin-Producing Actinomycete.</title>
        <authorList>
            <person name="Han X."/>
            <person name="Li M."/>
            <person name="Ding Z."/>
            <person name="Zhao J."/>
            <person name="Ji K."/>
            <person name="Wen M."/>
            <person name="Lu T."/>
        </authorList>
    </citation>
    <scope>NUCLEOTIDE SEQUENCE</scope>
    <source>
        <strain evidence="1">AGR0001</strain>
    </source>
</reference>
<dbReference type="KEGG" id="sauh:SU9_021300"/>